<keyword evidence="5 10" id="KW-0863">Zinc-finger</keyword>
<dbReference type="STRING" id="461836.A0A0L0D5T0"/>
<dbReference type="GeneID" id="25562248"/>
<proteinExistence type="inferred from homology"/>
<feature type="region of interest" description="Disordered" evidence="11">
    <location>
        <begin position="1238"/>
        <end position="1279"/>
    </location>
</feature>
<feature type="compositionally biased region" description="Basic residues" evidence="11">
    <location>
        <begin position="912"/>
        <end position="923"/>
    </location>
</feature>
<evidence type="ECO:0000256" key="7">
    <source>
        <dbReference type="ARBA" id="ARBA00022833"/>
    </source>
</evidence>
<keyword evidence="3 10" id="KW-0808">Transferase</keyword>
<keyword evidence="6 10" id="KW-0833">Ubl conjugation pathway</keyword>
<feature type="compositionally biased region" description="Polar residues" evidence="11">
    <location>
        <begin position="1241"/>
        <end position="1252"/>
    </location>
</feature>
<evidence type="ECO:0000256" key="4">
    <source>
        <dbReference type="ARBA" id="ARBA00022723"/>
    </source>
</evidence>
<dbReference type="Proteomes" id="UP000054408">
    <property type="component" value="Unassembled WGS sequence"/>
</dbReference>
<dbReference type="Pfam" id="PF22960">
    <property type="entry name" value="WHD_UBR1"/>
    <property type="match status" value="1"/>
</dbReference>
<dbReference type="InterPro" id="IPR039164">
    <property type="entry name" value="UBR1-like"/>
</dbReference>
<dbReference type="OrthoDB" id="2020519at2759"/>
<protein>
    <recommendedName>
        <fullName evidence="10">E3 ubiquitin-protein ligase</fullName>
        <ecNumber evidence="10">2.3.2.27</ecNumber>
    </recommendedName>
</protein>
<feature type="compositionally biased region" description="Low complexity" evidence="11">
    <location>
        <begin position="924"/>
        <end position="938"/>
    </location>
</feature>
<dbReference type="GO" id="GO:0005737">
    <property type="term" value="C:cytoplasm"/>
    <property type="evidence" value="ECO:0007669"/>
    <property type="project" value="TreeGrafter"/>
</dbReference>
<dbReference type="InterPro" id="IPR055194">
    <property type="entry name" value="UBR1-like_WH"/>
</dbReference>
<comment type="pathway">
    <text evidence="2 10">Protein modification; protein ubiquitination.</text>
</comment>
<feature type="region of interest" description="Disordered" evidence="11">
    <location>
        <begin position="884"/>
        <end position="963"/>
    </location>
</feature>
<dbReference type="GO" id="GO:0071596">
    <property type="term" value="P:ubiquitin-dependent protein catabolic process via the N-end rule pathway"/>
    <property type="evidence" value="ECO:0007669"/>
    <property type="project" value="UniProtKB-UniRule"/>
</dbReference>
<dbReference type="InterPro" id="IPR003126">
    <property type="entry name" value="Znf_UBR"/>
</dbReference>
<feature type="compositionally biased region" description="Acidic residues" evidence="11">
    <location>
        <begin position="1064"/>
        <end position="1076"/>
    </location>
</feature>
<reference evidence="13 14" key="1">
    <citation type="submission" date="2010-05" db="EMBL/GenBank/DDBJ databases">
        <title>The Genome Sequence of Thecamonas trahens ATCC 50062.</title>
        <authorList>
            <consortium name="The Broad Institute Genome Sequencing Platform"/>
            <person name="Russ C."/>
            <person name="Cuomo C."/>
            <person name="Shea T."/>
            <person name="Young S.K."/>
            <person name="Zeng Q."/>
            <person name="Koehrsen M."/>
            <person name="Haas B."/>
            <person name="Borodovsky M."/>
            <person name="Guigo R."/>
            <person name="Alvarado L."/>
            <person name="Berlin A."/>
            <person name="Bochicchio J."/>
            <person name="Borenstein D."/>
            <person name="Chapman S."/>
            <person name="Chen Z."/>
            <person name="Freedman E."/>
            <person name="Gellesch M."/>
            <person name="Goldberg J."/>
            <person name="Griggs A."/>
            <person name="Gujja S."/>
            <person name="Heilman E."/>
            <person name="Heiman D."/>
            <person name="Hepburn T."/>
            <person name="Howarth C."/>
            <person name="Jen D."/>
            <person name="Larson L."/>
            <person name="Mehta T."/>
            <person name="Park D."/>
            <person name="Pearson M."/>
            <person name="Roberts A."/>
            <person name="Saif S."/>
            <person name="Shenoy N."/>
            <person name="Sisk P."/>
            <person name="Stolte C."/>
            <person name="Sykes S."/>
            <person name="Thomson T."/>
            <person name="Walk T."/>
            <person name="White J."/>
            <person name="Yandava C."/>
            <person name="Burger G."/>
            <person name="Gray M.W."/>
            <person name="Holland P.W.H."/>
            <person name="King N."/>
            <person name="Lang F.B.F."/>
            <person name="Roger A.J."/>
            <person name="Ruiz-Trillo I."/>
            <person name="Lander E."/>
            <person name="Nusbaum C."/>
        </authorList>
    </citation>
    <scope>NUCLEOTIDE SEQUENCE [LARGE SCALE GENOMIC DNA]</scope>
    <source>
        <strain evidence="13 14">ATCC 50062</strain>
    </source>
</reference>
<evidence type="ECO:0000256" key="3">
    <source>
        <dbReference type="ARBA" id="ARBA00022679"/>
    </source>
</evidence>
<dbReference type="GO" id="GO:0061630">
    <property type="term" value="F:ubiquitin protein ligase activity"/>
    <property type="evidence" value="ECO:0007669"/>
    <property type="project" value="UniProtKB-UniRule"/>
</dbReference>
<evidence type="ECO:0000256" key="2">
    <source>
        <dbReference type="ARBA" id="ARBA00004906"/>
    </source>
</evidence>
<feature type="zinc finger region" description="UBR-type" evidence="9">
    <location>
        <begin position="27"/>
        <end position="97"/>
    </location>
</feature>
<dbReference type="Pfam" id="PF02207">
    <property type="entry name" value="zf-UBR"/>
    <property type="match status" value="1"/>
</dbReference>
<keyword evidence="4 10" id="KW-0479">Metal-binding</keyword>
<dbReference type="EC" id="2.3.2.27" evidence="10"/>
<comment type="similarity">
    <text evidence="8 10">Belongs to the E3 ubiquitin-protein ligase UBR1-like family.</text>
</comment>
<feature type="region of interest" description="Disordered" evidence="11">
    <location>
        <begin position="1054"/>
        <end position="1083"/>
    </location>
</feature>
<keyword evidence="14" id="KW-1185">Reference proteome</keyword>
<dbReference type="CDD" id="cd16482">
    <property type="entry name" value="RING-H2_UBR1-like"/>
    <property type="match status" value="1"/>
</dbReference>
<evidence type="ECO:0000313" key="13">
    <source>
        <dbReference type="EMBL" id="KNC47555.1"/>
    </source>
</evidence>
<feature type="compositionally biased region" description="Low complexity" evidence="11">
    <location>
        <begin position="887"/>
        <end position="910"/>
    </location>
</feature>
<dbReference type="InterPro" id="IPR044046">
    <property type="entry name" value="E3_ligase_UBR-like_C"/>
</dbReference>
<accession>A0A0L0D5T0</accession>
<evidence type="ECO:0000256" key="1">
    <source>
        <dbReference type="ARBA" id="ARBA00000900"/>
    </source>
</evidence>
<dbReference type="GO" id="GO:0016567">
    <property type="term" value="P:protein ubiquitination"/>
    <property type="evidence" value="ECO:0007669"/>
    <property type="project" value="UniProtKB-UniRule"/>
</dbReference>
<organism evidence="13 14">
    <name type="scientific">Thecamonas trahens ATCC 50062</name>
    <dbReference type="NCBI Taxonomy" id="461836"/>
    <lineage>
        <taxon>Eukaryota</taxon>
        <taxon>Apusozoa</taxon>
        <taxon>Apusomonadida</taxon>
        <taxon>Apusomonadidae</taxon>
        <taxon>Thecamonas</taxon>
    </lineage>
</organism>
<dbReference type="PROSITE" id="PS51157">
    <property type="entry name" value="ZF_UBR"/>
    <property type="match status" value="1"/>
</dbReference>
<dbReference type="GO" id="GO:0008270">
    <property type="term" value="F:zinc ion binding"/>
    <property type="evidence" value="ECO:0007669"/>
    <property type="project" value="UniProtKB-UniRule"/>
</dbReference>
<feature type="region of interest" description="Disordered" evidence="11">
    <location>
        <begin position="1188"/>
        <end position="1221"/>
    </location>
</feature>
<dbReference type="Gene3D" id="2.10.110.30">
    <property type="match status" value="1"/>
</dbReference>
<dbReference type="Pfam" id="PF18995">
    <property type="entry name" value="PRT6_C"/>
    <property type="match status" value="1"/>
</dbReference>
<evidence type="ECO:0000256" key="8">
    <source>
        <dbReference type="ARBA" id="ARBA00046341"/>
    </source>
</evidence>
<dbReference type="CDD" id="cd19673">
    <property type="entry name" value="UBR-box_UBR3"/>
    <property type="match status" value="1"/>
</dbReference>
<dbReference type="UniPathway" id="UPA00143"/>
<name>A0A0L0D5T0_THETB</name>
<dbReference type="GO" id="GO:0000151">
    <property type="term" value="C:ubiquitin ligase complex"/>
    <property type="evidence" value="ECO:0007669"/>
    <property type="project" value="TreeGrafter"/>
</dbReference>
<evidence type="ECO:0000259" key="12">
    <source>
        <dbReference type="PROSITE" id="PS51157"/>
    </source>
</evidence>
<comment type="function">
    <text evidence="10">Ubiquitin ligase protein which is a component of the N-end rule pathway. Recognizes and binds to proteins bearing specific N-terminal residues that are destabilizing according to the N-end rule, leading to their ubiquitination and subsequent degradation.</text>
</comment>
<evidence type="ECO:0000256" key="9">
    <source>
        <dbReference type="PROSITE-ProRule" id="PRU00508"/>
    </source>
</evidence>
<dbReference type="eggNOG" id="KOG1140">
    <property type="taxonomic scope" value="Eukaryota"/>
</dbReference>
<dbReference type="PANTHER" id="PTHR21497:SF24">
    <property type="entry name" value="E3 UBIQUITIN-PROTEIN LIGASE UBR1"/>
    <property type="match status" value="1"/>
</dbReference>
<dbReference type="RefSeq" id="XP_013759487.1">
    <property type="nucleotide sequence ID" value="XM_013904033.1"/>
</dbReference>
<gene>
    <name evidence="13" type="ORF">AMSG_02580</name>
</gene>
<keyword evidence="7 10" id="KW-0862">Zinc</keyword>
<dbReference type="PANTHER" id="PTHR21497">
    <property type="entry name" value="UBIQUITIN LIGASE E3 ALPHA-RELATED"/>
    <property type="match status" value="1"/>
</dbReference>
<evidence type="ECO:0000256" key="6">
    <source>
        <dbReference type="ARBA" id="ARBA00022786"/>
    </source>
</evidence>
<comment type="catalytic activity">
    <reaction evidence="1 10">
        <text>S-ubiquitinyl-[E2 ubiquitin-conjugating enzyme]-L-cysteine + [acceptor protein]-L-lysine = [E2 ubiquitin-conjugating enzyme]-L-cysteine + N(6)-ubiquitinyl-[acceptor protein]-L-lysine.</text>
        <dbReference type="EC" id="2.3.2.27"/>
    </reaction>
</comment>
<sequence length="1804" mass="188867">MAAVTEMLCGGEATELQNELAALASPMVCGKRWSTPSAAYKCKTCETDSSCIVCVECFQAGNHDGHDYYLIRTAGGVCDCGDATAWDPAGFCDVHRGQSEDDDPAAVLPLDVAAAGTAVLTAAISALVEHALNSSPRAIDILKWLLGVLEAFGDPLRRLSWVAATSAPAVDTPGLAKRAETPSGASLLDSLFSLEVSDGIAYPRIKPLLFDLYYEWIQDLKFKFVFAAALMPWYPPLADSHRRSGSECVLSLSIQILTIPAVALRVATENNAFAVILDNLTATLASAVDDSGPRAVIRPSASYFSEMQFLYTGLYDLDYMLNDPRTAAYMLFDSPTADADLRKFLAIVALAQEAVPESRRVNSHVERESDDWIQVFNFVAILETISLKLLAGFAAGPVAAASPDDTALAYARVLATCISVLETWLAAVPDSFVTLDTLPDPFTALAGPGPYRIIDYDVASAPVSVFYPLHRVFGSFLACALSKTSVSILSTLLCPVDNLPFWLSLAEAPLRVLVLSSQARAGLWVRNGWALRAQLHMYKERSKTLAHVHDISLLQCIALLVGPSILLPPILVRYGILDAFSHIFAKPTTTALGSALASLLGAAGEGWAAAASAKTADWLAPTGAIVADCLELLAVLALDATAADIVRDPAAVLADQIRHELAVQPLAHSKLVKALSAHVRTLFEASVTAPGGDPLDAVIDSVADFHRPSPTKSGVYRLRTDQWARLSPFYTGIATKERASVLENYSLAAAKRKARLPPSPWPQLPSPDSVPRDWLALHTVVASPLVIELVAAVCLAPRAPFQVALNGLHILRIAASALAMDPLVLGADALDLGNEAHLGLLAGVLSRLDGLATAHADVPAVPALIEAVRAAILALSPVQAMLGSTTEGSSAGDDAASASPSASSSPADAAAAKRRERAKRRQAKMMAKFAKKQSAFAAGRATSPPVDAGPLSPSGVGSPGLGDDDNTALTALRTKDPLLDTSDFVCVLCMEAVDDSQPLAMLTLLERSRVLAAATSSTLRHFASSHGPSGQVWPELAAVLDTAASASSGAMYATPRAASPALESELESESDGDDDDGRSGGDEANALADMLAVSAGDLMAGLRERAAEEDPVMADQLMAMLQGMLENAGGAGLFANALTGAAMAAAAGGDVFDDGDSASDSGDDGDMPGLISHNDIARLLDNEEMFAALAGPGPSDSDSDSGERSYPGSDDDDNVGGAGSGGAGGFFDALSGVHGLDADDTGNNLGSPATSEAGNRNDNDGDDDDANDDAMAARNTPHGVPSYMTGDAVTATGCGHCMHSSCFEDFFSSQLAERGRQRMIRSLMVSLEHGEFMCPLCKSLSNALLPLTFLQRPYEALTTTAGAAAEPISAPELTDAEGSALQFFSSRLYLAAHPEADACESPLSPVNAYLAWDALVTTVTMHELALRASPNYNPRAPPHTWLTSFELNHVKSMGALAAVLAATAGVLVPAAAARGAWFDAAGTSPGVVAAAARTASIWALFAHAVEFTPPGADAYRAVLAGAWQMTVAGAAALAARLGLAGPLAEMVTPFLRRAALLQLAYGTGSSGSDGWQAGSDEEAEADVLARNLGLPTMAELATGPPDTLGWLAHFVRDDVAASGKTEECEATSLFDELGLRVELDGTTGLIEPETSFEKLVLSDKACIQCGEVSGERALCLTCGSCLCVAKCEVLADSLASPRPGNCNRHMTQCSGDLGMFLLLRTSEIVALRRVSSGRGPTRGTKLGSIYLDSHGEQDIGLRRGRPLQLSKPLFAQLNRQWIKGEVGILIARDVAAQSRIKIVPWDAY</sequence>
<dbReference type="EMBL" id="GL349447">
    <property type="protein sequence ID" value="KNC47555.1"/>
    <property type="molecule type" value="Genomic_DNA"/>
</dbReference>
<evidence type="ECO:0000256" key="10">
    <source>
        <dbReference type="RuleBase" id="RU366018"/>
    </source>
</evidence>
<feature type="domain" description="UBR-type" evidence="12">
    <location>
        <begin position="27"/>
        <end position="97"/>
    </location>
</feature>
<dbReference type="FunFam" id="2.10.110.30:FF:000002">
    <property type="entry name" value="Putative e3 ubiquitin-protein ligase ubr3"/>
    <property type="match status" value="1"/>
</dbReference>
<dbReference type="SMART" id="SM00396">
    <property type="entry name" value="ZnF_UBR1"/>
    <property type="match status" value="1"/>
</dbReference>
<evidence type="ECO:0000313" key="14">
    <source>
        <dbReference type="Proteomes" id="UP000054408"/>
    </source>
</evidence>
<evidence type="ECO:0000256" key="5">
    <source>
        <dbReference type="ARBA" id="ARBA00022771"/>
    </source>
</evidence>
<evidence type="ECO:0000256" key="11">
    <source>
        <dbReference type="SAM" id="MobiDB-lite"/>
    </source>
</evidence>